<comment type="caution">
    <text evidence="1">The sequence shown here is derived from an EMBL/GenBank/DDBJ whole genome shotgun (WGS) entry which is preliminary data.</text>
</comment>
<protein>
    <submittedName>
        <fullName evidence="1">Uncharacterized protein</fullName>
    </submittedName>
</protein>
<reference evidence="1" key="1">
    <citation type="submission" date="2020-09" db="EMBL/GenBank/DDBJ databases">
        <title>Genome-Enabled Discovery of Anthraquinone Biosynthesis in Senna tora.</title>
        <authorList>
            <person name="Kang S.-H."/>
            <person name="Pandey R.P."/>
            <person name="Lee C.-M."/>
            <person name="Sim J.-S."/>
            <person name="Jeong J.-T."/>
            <person name="Choi B.-S."/>
            <person name="Jung M."/>
            <person name="Ginzburg D."/>
            <person name="Zhao K."/>
            <person name="Won S.Y."/>
            <person name="Oh T.-J."/>
            <person name="Yu Y."/>
            <person name="Kim N.-H."/>
            <person name="Lee O.R."/>
            <person name="Lee T.-H."/>
            <person name="Bashyal P."/>
            <person name="Kim T.-S."/>
            <person name="Lee W.-H."/>
            <person name="Kawkins C."/>
            <person name="Kim C.-K."/>
            <person name="Kim J.S."/>
            <person name="Ahn B.O."/>
            <person name="Rhee S.Y."/>
            <person name="Sohng J.K."/>
        </authorList>
    </citation>
    <scope>NUCLEOTIDE SEQUENCE</scope>
    <source>
        <tissue evidence="1">Leaf</tissue>
    </source>
</reference>
<proteinExistence type="predicted"/>
<dbReference type="EMBL" id="JAAIUW010000008">
    <property type="protein sequence ID" value="KAF7818999.1"/>
    <property type="molecule type" value="Genomic_DNA"/>
</dbReference>
<name>A0A834TK53_9FABA</name>
<keyword evidence="2" id="KW-1185">Reference proteome</keyword>
<sequence length="38" mass="4284">MGLLLGFTSFHQNSFGEENLSSLRPKQDLKKPIHLRSG</sequence>
<dbReference type="Proteomes" id="UP000634136">
    <property type="component" value="Unassembled WGS sequence"/>
</dbReference>
<evidence type="ECO:0000313" key="2">
    <source>
        <dbReference type="Proteomes" id="UP000634136"/>
    </source>
</evidence>
<evidence type="ECO:0000313" key="1">
    <source>
        <dbReference type="EMBL" id="KAF7818999.1"/>
    </source>
</evidence>
<accession>A0A834TK53</accession>
<gene>
    <name evidence="1" type="ORF">G2W53_024454</name>
</gene>
<dbReference type="AlphaFoldDB" id="A0A834TK53"/>
<organism evidence="1 2">
    <name type="scientific">Senna tora</name>
    <dbReference type="NCBI Taxonomy" id="362788"/>
    <lineage>
        <taxon>Eukaryota</taxon>
        <taxon>Viridiplantae</taxon>
        <taxon>Streptophyta</taxon>
        <taxon>Embryophyta</taxon>
        <taxon>Tracheophyta</taxon>
        <taxon>Spermatophyta</taxon>
        <taxon>Magnoliopsida</taxon>
        <taxon>eudicotyledons</taxon>
        <taxon>Gunneridae</taxon>
        <taxon>Pentapetalae</taxon>
        <taxon>rosids</taxon>
        <taxon>fabids</taxon>
        <taxon>Fabales</taxon>
        <taxon>Fabaceae</taxon>
        <taxon>Caesalpinioideae</taxon>
        <taxon>Cassia clade</taxon>
        <taxon>Senna</taxon>
    </lineage>
</organism>